<evidence type="ECO:0000313" key="4">
    <source>
        <dbReference type="Proteomes" id="UP000625735"/>
    </source>
</evidence>
<dbReference type="Pfam" id="PF00072">
    <property type="entry name" value="Response_reg"/>
    <property type="match status" value="1"/>
</dbReference>
<proteinExistence type="predicted"/>
<dbReference type="InterPro" id="IPR011006">
    <property type="entry name" value="CheY-like_superfamily"/>
</dbReference>
<feature type="modified residue" description="4-aspartylphosphate" evidence="1">
    <location>
        <position position="61"/>
    </location>
</feature>
<reference evidence="3" key="2">
    <citation type="submission" date="2020-09" db="EMBL/GenBank/DDBJ databases">
        <authorList>
            <person name="Sun Q."/>
            <person name="Zhou Y."/>
        </authorList>
    </citation>
    <scope>NUCLEOTIDE SEQUENCE</scope>
    <source>
        <strain evidence="3">CGMCC 1.12506</strain>
    </source>
</reference>
<protein>
    <submittedName>
        <fullName evidence="3">Response regulator</fullName>
    </submittedName>
</protein>
<dbReference type="AlphaFoldDB" id="A0A916Y8Z4"/>
<dbReference type="PROSITE" id="PS50110">
    <property type="entry name" value="RESPONSE_REGULATORY"/>
    <property type="match status" value="1"/>
</dbReference>
<dbReference type="Gene3D" id="3.40.50.2300">
    <property type="match status" value="1"/>
</dbReference>
<dbReference type="SUPFAM" id="SSF52172">
    <property type="entry name" value="CheY-like"/>
    <property type="match status" value="1"/>
</dbReference>
<reference evidence="3" key="1">
    <citation type="journal article" date="2014" name="Int. J. Syst. Evol. Microbiol.">
        <title>Complete genome sequence of Corynebacterium casei LMG S-19264T (=DSM 44701T), isolated from a smear-ripened cheese.</title>
        <authorList>
            <consortium name="US DOE Joint Genome Institute (JGI-PGF)"/>
            <person name="Walter F."/>
            <person name="Albersmeier A."/>
            <person name="Kalinowski J."/>
            <person name="Ruckert C."/>
        </authorList>
    </citation>
    <scope>NUCLEOTIDE SEQUENCE</scope>
    <source>
        <strain evidence="3">CGMCC 1.12506</strain>
    </source>
</reference>
<evidence type="ECO:0000259" key="2">
    <source>
        <dbReference type="PROSITE" id="PS50110"/>
    </source>
</evidence>
<name>A0A916Y8Z4_9FLAO</name>
<comment type="caution">
    <text evidence="3">The sequence shown here is derived from an EMBL/GenBank/DDBJ whole genome shotgun (WGS) entry which is preliminary data.</text>
</comment>
<dbReference type="InterPro" id="IPR001789">
    <property type="entry name" value="Sig_transdc_resp-reg_receiver"/>
</dbReference>
<dbReference type="InterPro" id="IPR052048">
    <property type="entry name" value="ST_Response_Regulator"/>
</dbReference>
<accession>A0A916Y8Z4</accession>
<gene>
    <name evidence="3" type="ORF">GCM10011343_25770</name>
</gene>
<dbReference type="SMART" id="SM00448">
    <property type="entry name" value="REC"/>
    <property type="match status" value="1"/>
</dbReference>
<keyword evidence="4" id="KW-1185">Reference proteome</keyword>
<dbReference type="RefSeq" id="WP_188363005.1">
    <property type="nucleotide sequence ID" value="NZ_BMFG01000012.1"/>
</dbReference>
<keyword evidence="1" id="KW-0597">Phosphoprotein</keyword>
<feature type="domain" description="Response regulatory" evidence="2">
    <location>
        <begin position="6"/>
        <end position="129"/>
    </location>
</feature>
<evidence type="ECO:0000313" key="3">
    <source>
        <dbReference type="EMBL" id="GGD34746.1"/>
    </source>
</evidence>
<dbReference type="Proteomes" id="UP000625735">
    <property type="component" value="Unassembled WGS sequence"/>
</dbReference>
<dbReference type="EMBL" id="BMFG01000012">
    <property type="protein sequence ID" value="GGD34746.1"/>
    <property type="molecule type" value="Genomic_DNA"/>
</dbReference>
<dbReference type="PANTHER" id="PTHR43228:SF1">
    <property type="entry name" value="TWO-COMPONENT RESPONSE REGULATOR ARR22"/>
    <property type="match status" value="1"/>
</dbReference>
<dbReference type="PANTHER" id="PTHR43228">
    <property type="entry name" value="TWO-COMPONENT RESPONSE REGULATOR"/>
    <property type="match status" value="1"/>
</dbReference>
<dbReference type="GO" id="GO:0000160">
    <property type="term" value="P:phosphorelay signal transduction system"/>
    <property type="evidence" value="ECO:0007669"/>
    <property type="project" value="InterPro"/>
</dbReference>
<sequence>MKTTKIILIIDDDDIHQYISKKTIAKLGADSPVFSCPNGEIGLEKLLQEYSKDEHFIIFLDINMPIMNGWEFIEKFLSLNLNANDNIDIYLVSSSTDSVDIKKADESGCIKEFLSKPIAIEKYKSILKE</sequence>
<organism evidence="3 4">
    <name type="scientific">Flavobacterium orientale</name>
    <dbReference type="NCBI Taxonomy" id="1756020"/>
    <lineage>
        <taxon>Bacteria</taxon>
        <taxon>Pseudomonadati</taxon>
        <taxon>Bacteroidota</taxon>
        <taxon>Flavobacteriia</taxon>
        <taxon>Flavobacteriales</taxon>
        <taxon>Flavobacteriaceae</taxon>
        <taxon>Flavobacterium</taxon>
    </lineage>
</organism>
<evidence type="ECO:0000256" key="1">
    <source>
        <dbReference type="PROSITE-ProRule" id="PRU00169"/>
    </source>
</evidence>